<evidence type="ECO:0000259" key="6">
    <source>
        <dbReference type="Pfam" id="PF00892"/>
    </source>
</evidence>
<evidence type="ECO:0000256" key="1">
    <source>
        <dbReference type="ARBA" id="ARBA00004141"/>
    </source>
</evidence>
<feature type="transmembrane region" description="Helical" evidence="5">
    <location>
        <begin position="210"/>
        <end position="230"/>
    </location>
</feature>
<dbReference type="OrthoDB" id="7158585at2"/>
<feature type="transmembrane region" description="Helical" evidence="5">
    <location>
        <begin position="86"/>
        <end position="107"/>
    </location>
</feature>
<evidence type="ECO:0000256" key="3">
    <source>
        <dbReference type="ARBA" id="ARBA00022989"/>
    </source>
</evidence>
<dbReference type="InterPro" id="IPR000620">
    <property type="entry name" value="EamA_dom"/>
</dbReference>
<feature type="transmembrane region" description="Helical" evidence="5">
    <location>
        <begin position="168"/>
        <end position="190"/>
    </location>
</feature>
<dbReference type="PANTHER" id="PTHR32322">
    <property type="entry name" value="INNER MEMBRANE TRANSPORTER"/>
    <property type="match status" value="1"/>
</dbReference>
<feature type="transmembrane region" description="Helical" evidence="5">
    <location>
        <begin position="58"/>
        <end position="80"/>
    </location>
</feature>
<comment type="subcellular location">
    <subcellularLocation>
        <location evidence="1">Membrane</location>
        <topology evidence="1">Multi-pass membrane protein</topology>
    </subcellularLocation>
</comment>
<dbReference type="SUPFAM" id="SSF103481">
    <property type="entry name" value="Multidrug resistance efflux transporter EmrE"/>
    <property type="match status" value="2"/>
</dbReference>
<evidence type="ECO:0000313" key="7">
    <source>
        <dbReference type="EMBL" id="AXK41302.1"/>
    </source>
</evidence>
<dbReference type="InterPro" id="IPR050638">
    <property type="entry name" value="AA-Vitamin_Transporters"/>
</dbReference>
<dbReference type="RefSeq" id="WP_115415491.1">
    <property type="nucleotide sequence ID" value="NZ_CP031357.1"/>
</dbReference>
<keyword evidence="8" id="KW-1185">Reference proteome</keyword>
<feature type="transmembrane region" description="Helical" evidence="5">
    <location>
        <begin position="114"/>
        <end position="132"/>
    </location>
</feature>
<dbReference type="PANTHER" id="PTHR32322:SF9">
    <property type="entry name" value="AMINO-ACID METABOLITE EFFLUX PUMP-RELATED"/>
    <property type="match status" value="1"/>
</dbReference>
<feature type="transmembrane region" description="Helical" evidence="5">
    <location>
        <begin position="33"/>
        <end position="51"/>
    </location>
</feature>
<gene>
    <name evidence="7" type="ORF">DVR09_02240</name>
</gene>
<feature type="transmembrane region" description="Helical" evidence="5">
    <location>
        <begin position="237"/>
        <end position="257"/>
    </location>
</feature>
<keyword evidence="3 5" id="KW-1133">Transmembrane helix</keyword>
<feature type="transmembrane region" description="Helical" evidence="5">
    <location>
        <begin position="263"/>
        <end position="282"/>
    </location>
</feature>
<keyword evidence="4 5" id="KW-0472">Membrane</keyword>
<proteinExistence type="predicted"/>
<dbReference type="Pfam" id="PF00892">
    <property type="entry name" value="EamA"/>
    <property type="match status" value="2"/>
</dbReference>
<name>A0A345YBK0_9SPHN</name>
<reference evidence="8" key="1">
    <citation type="submission" date="2018-07" db="EMBL/GenBank/DDBJ databases">
        <title>Genome sequence of Erythrobacter strain YH-07, an antagonistic bacterium isolated from Yellow Sea.</title>
        <authorList>
            <person name="Tang T."/>
            <person name="Liu Q."/>
            <person name="Sun X."/>
        </authorList>
    </citation>
    <scope>NUCLEOTIDE SEQUENCE [LARGE SCALE GENOMIC DNA]</scope>
    <source>
        <strain evidence="8">YH-07</strain>
    </source>
</reference>
<dbReference type="GO" id="GO:0016020">
    <property type="term" value="C:membrane"/>
    <property type="evidence" value="ECO:0007669"/>
    <property type="project" value="UniProtKB-SubCell"/>
</dbReference>
<dbReference type="KEGG" id="err:DVR09_02240"/>
<protein>
    <submittedName>
        <fullName evidence="7">EamA family transporter</fullName>
    </submittedName>
</protein>
<organism evidence="7 8">
    <name type="scientific">Erythrobacter aureus</name>
    <dbReference type="NCBI Taxonomy" id="2182384"/>
    <lineage>
        <taxon>Bacteria</taxon>
        <taxon>Pseudomonadati</taxon>
        <taxon>Pseudomonadota</taxon>
        <taxon>Alphaproteobacteria</taxon>
        <taxon>Sphingomonadales</taxon>
        <taxon>Erythrobacteraceae</taxon>
        <taxon>Erythrobacter/Porphyrobacter group</taxon>
        <taxon>Erythrobacter</taxon>
    </lineage>
</organism>
<feature type="domain" description="EamA" evidence="6">
    <location>
        <begin position="6"/>
        <end position="130"/>
    </location>
</feature>
<evidence type="ECO:0000313" key="8">
    <source>
        <dbReference type="Proteomes" id="UP000254508"/>
    </source>
</evidence>
<dbReference type="InterPro" id="IPR037185">
    <property type="entry name" value="EmrE-like"/>
</dbReference>
<evidence type="ECO:0000256" key="5">
    <source>
        <dbReference type="SAM" id="Phobius"/>
    </source>
</evidence>
<sequence>MTGRDIILVMLVMFVWGTNFVVIHEALLALPPLLFATIRFVIAFFPAVLFVPRPSTSWLNLSSYGVLVGVGQFGILFIAMDGMISPGLASLIIQAQVFFTIGLSVWLTGERVRGVQIAALLLATAGIVLIGVRADGGTTAAGVGLVLVAAASWALANMISRKTSGTNVLGFVVWSSIAPVPVLLALSFMFEGWSAMAAGFRSATLSTWAAVIWQSLGNTLFGYGIWAALLNRYPSATVAPFALLVPVFGLSASALLLAEPLPAWKVIASMLVMAGLLLGLTGPQLSNWAGKRFGRKAGEQSCQP</sequence>
<feature type="domain" description="EamA" evidence="6">
    <location>
        <begin position="142"/>
        <end position="278"/>
    </location>
</feature>
<accession>A0A345YBK0</accession>
<feature type="transmembrane region" description="Helical" evidence="5">
    <location>
        <begin position="7"/>
        <end position="27"/>
    </location>
</feature>
<keyword evidence="2 5" id="KW-0812">Transmembrane</keyword>
<dbReference type="Proteomes" id="UP000254508">
    <property type="component" value="Chromosome"/>
</dbReference>
<evidence type="ECO:0000256" key="4">
    <source>
        <dbReference type="ARBA" id="ARBA00023136"/>
    </source>
</evidence>
<dbReference type="EMBL" id="CP031357">
    <property type="protein sequence ID" value="AXK41302.1"/>
    <property type="molecule type" value="Genomic_DNA"/>
</dbReference>
<dbReference type="AlphaFoldDB" id="A0A345YBK0"/>
<evidence type="ECO:0000256" key="2">
    <source>
        <dbReference type="ARBA" id="ARBA00022692"/>
    </source>
</evidence>
<feature type="transmembrane region" description="Helical" evidence="5">
    <location>
        <begin position="138"/>
        <end position="156"/>
    </location>
</feature>